<dbReference type="EMBL" id="CM026424">
    <property type="protein sequence ID" value="KAG0579698.1"/>
    <property type="molecule type" value="Genomic_DNA"/>
</dbReference>
<gene>
    <name evidence="1" type="ORF">KC19_4G117600</name>
</gene>
<reference evidence="1" key="1">
    <citation type="submission" date="2020-06" db="EMBL/GenBank/DDBJ databases">
        <title>WGS assembly of Ceratodon purpureus strain R40.</title>
        <authorList>
            <person name="Carey S.B."/>
            <person name="Jenkins J."/>
            <person name="Shu S."/>
            <person name="Lovell J.T."/>
            <person name="Sreedasyam A."/>
            <person name="Maumus F."/>
            <person name="Tiley G.P."/>
            <person name="Fernandez-Pozo N."/>
            <person name="Barry K."/>
            <person name="Chen C."/>
            <person name="Wang M."/>
            <person name="Lipzen A."/>
            <person name="Daum C."/>
            <person name="Saski C.A."/>
            <person name="Payton A.C."/>
            <person name="Mcbreen J.C."/>
            <person name="Conrad R.E."/>
            <person name="Kollar L.M."/>
            <person name="Olsson S."/>
            <person name="Huttunen S."/>
            <person name="Landis J.B."/>
            <person name="Wickett N.J."/>
            <person name="Johnson M.G."/>
            <person name="Rensing S.A."/>
            <person name="Grimwood J."/>
            <person name="Schmutz J."/>
            <person name="Mcdaniel S.F."/>
        </authorList>
    </citation>
    <scope>NUCLEOTIDE SEQUENCE</scope>
    <source>
        <strain evidence="1">R40</strain>
    </source>
</reference>
<proteinExistence type="predicted"/>
<evidence type="ECO:0000313" key="2">
    <source>
        <dbReference type="Proteomes" id="UP000822688"/>
    </source>
</evidence>
<evidence type="ECO:0000313" key="1">
    <source>
        <dbReference type="EMBL" id="KAG0579698.1"/>
    </source>
</evidence>
<name>A0A8T0IB77_CERPU</name>
<protein>
    <submittedName>
        <fullName evidence="1">Uncharacterized protein</fullName>
    </submittedName>
</protein>
<sequence length="100" mass="11370">MELLHSGSVETPLLVWNDIKRSELRKVQPLLKIHYAFQLPFSFPFALGRSLHNHTLKNQCDLVVNGIVKVCGSFDDVAMQASISDCCINKQLAFFHLSLW</sequence>
<dbReference type="AlphaFoldDB" id="A0A8T0IB77"/>
<organism evidence="1 2">
    <name type="scientific">Ceratodon purpureus</name>
    <name type="common">Fire moss</name>
    <name type="synonym">Dicranum purpureum</name>
    <dbReference type="NCBI Taxonomy" id="3225"/>
    <lineage>
        <taxon>Eukaryota</taxon>
        <taxon>Viridiplantae</taxon>
        <taxon>Streptophyta</taxon>
        <taxon>Embryophyta</taxon>
        <taxon>Bryophyta</taxon>
        <taxon>Bryophytina</taxon>
        <taxon>Bryopsida</taxon>
        <taxon>Dicranidae</taxon>
        <taxon>Pseudoditrichales</taxon>
        <taxon>Ditrichaceae</taxon>
        <taxon>Ceratodon</taxon>
    </lineage>
</organism>
<dbReference type="Proteomes" id="UP000822688">
    <property type="component" value="Chromosome 4"/>
</dbReference>
<keyword evidence="2" id="KW-1185">Reference proteome</keyword>
<comment type="caution">
    <text evidence="1">The sequence shown here is derived from an EMBL/GenBank/DDBJ whole genome shotgun (WGS) entry which is preliminary data.</text>
</comment>
<accession>A0A8T0IB77</accession>